<protein>
    <submittedName>
        <fullName evidence="1">CopG family transcriptional regulator</fullName>
    </submittedName>
</protein>
<dbReference type="EMBL" id="CP080507">
    <property type="protein sequence ID" value="QYM80577.1"/>
    <property type="molecule type" value="Genomic_DNA"/>
</dbReference>
<proteinExistence type="predicted"/>
<dbReference type="Proteomes" id="UP000825051">
    <property type="component" value="Chromosome"/>
</dbReference>
<evidence type="ECO:0000313" key="2">
    <source>
        <dbReference type="Proteomes" id="UP000825051"/>
    </source>
</evidence>
<gene>
    <name evidence="1" type="ORF">K0B96_08235</name>
</gene>
<organism evidence="1 2">
    <name type="scientific">Horticoccus luteus</name>
    <dbReference type="NCBI Taxonomy" id="2862869"/>
    <lineage>
        <taxon>Bacteria</taxon>
        <taxon>Pseudomonadati</taxon>
        <taxon>Verrucomicrobiota</taxon>
        <taxon>Opitutia</taxon>
        <taxon>Opitutales</taxon>
        <taxon>Opitutaceae</taxon>
        <taxon>Horticoccus</taxon>
    </lineage>
</organism>
<evidence type="ECO:0000313" key="1">
    <source>
        <dbReference type="EMBL" id="QYM80577.1"/>
    </source>
</evidence>
<keyword evidence="2" id="KW-1185">Reference proteome</keyword>
<accession>A0A8F9TYY0</accession>
<dbReference type="AlphaFoldDB" id="A0A8F9TYY0"/>
<dbReference type="KEGG" id="ole:K0B96_08235"/>
<reference evidence="1" key="1">
    <citation type="submission" date="2021-08" db="EMBL/GenBank/DDBJ databases">
        <title>Genome of a novel bacterium of the phylum Verrucomicrobia, Oleiharenicola sp. KSB-15.</title>
        <authorList>
            <person name="Chung J.-H."/>
            <person name="Ahn J.-H."/>
            <person name="Yoon Y."/>
            <person name="Kim D.-Y."/>
            <person name="An S.-H."/>
            <person name="Park I."/>
            <person name="Yeon J."/>
        </authorList>
    </citation>
    <scope>NUCLEOTIDE SEQUENCE</scope>
    <source>
        <strain evidence="1">KSB-15</strain>
    </source>
</reference>
<name>A0A8F9TYY0_9BACT</name>
<dbReference type="RefSeq" id="WP_220165980.1">
    <property type="nucleotide sequence ID" value="NZ_CP080507.1"/>
</dbReference>
<sequence length="112" mass="12353">MASKSASTPAPLTFDLPATLIDKVQSAVRSNGPGPKSVSEVVRLAVTEFDFDTFNPVREPHRQISVRLPGDLRTLLNRTARRKRASLGELVRAALEALPMVRPRKAPAKKRR</sequence>